<dbReference type="OrthoDB" id="9783680at2"/>
<dbReference type="Proteomes" id="UP000051645">
    <property type="component" value="Unassembled WGS sequence"/>
</dbReference>
<comment type="caution">
    <text evidence="3">The sequence shown here is derived from an EMBL/GenBank/DDBJ whole genome shotgun (WGS) entry which is preliminary data.</text>
</comment>
<name>A0A0R2FS45_9LACO</name>
<organism evidence="3 6">
    <name type="scientific">Lactobacillus selangorensis</name>
    <dbReference type="NCBI Taxonomy" id="81857"/>
    <lineage>
        <taxon>Bacteria</taxon>
        <taxon>Bacillati</taxon>
        <taxon>Bacillota</taxon>
        <taxon>Bacilli</taxon>
        <taxon>Lactobacillales</taxon>
        <taxon>Lactobacillaceae</taxon>
        <taxon>Lactobacillus</taxon>
    </lineage>
</organism>
<keyword evidence="5" id="KW-1185">Reference proteome</keyword>
<evidence type="ECO:0000256" key="1">
    <source>
        <dbReference type="SAM" id="MobiDB-lite"/>
    </source>
</evidence>
<dbReference type="Proteomes" id="UP000051751">
    <property type="component" value="Unassembled WGS sequence"/>
</dbReference>
<dbReference type="AlphaFoldDB" id="A0A0R2FS45"/>
<dbReference type="EMBL" id="JQAT01000005">
    <property type="protein sequence ID" value="KRN27900.1"/>
    <property type="molecule type" value="Genomic_DNA"/>
</dbReference>
<dbReference type="EMBL" id="JQAZ01000006">
    <property type="protein sequence ID" value="KRN30629.1"/>
    <property type="molecule type" value="Genomic_DNA"/>
</dbReference>
<keyword evidence="2" id="KW-0732">Signal</keyword>
<dbReference type="PATRIC" id="fig|81857.3.peg.1756"/>
<dbReference type="RefSeq" id="WP_057770604.1">
    <property type="nucleotide sequence ID" value="NZ_JQAT01000005.1"/>
</dbReference>
<evidence type="ECO:0000256" key="2">
    <source>
        <dbReference type="SAM" id="SignalP"/>
    </source>
</evidence>
<evidence type="ECO:0000313" key="6">
    <source>
        <dbReference type="Proteomes" id="UP000051751"/>
    </source>
</evidence>
<feature type="compositionally biased region" description="Low complexity" evidence="1">
    <location>
        <begin position="256"/>
        <end position="280"/>
    </location>
</feature>
<accession>A0A0R2FS45</accession>
<evidence type="ECO:0000313" key="5">
    <source>
        <dbReference type="Proteomes" id="UP000051645"/>
    </source>
</evidence>
<proteinExistence type="predicted"/>
<evidence type="ECO:0000313" key="3">
    <source>
        <dbReference type="EMBL" id="KRN27900.1"/>
    </source>
</evidence>
<gene>
    <name evidence="3" type="ORF">IV38_GL001739</name>
    <name evidence="4" type="ORF">IV40_GL001816</name>
</gene>
<dbReference type="InterPro" id="IPR044929">
    <property type="entry name" value="DNA/RNA_non-sp_Endonuclease_sf"/>
</dbReference>
<evidence type="ECO:0000313" key="4">
    <source>
        <dbReference type="EMBL" id="KRN30629.1"/>
    </source>
</evidence>
<reference evidence="5 6" key="1">
    <citation type="journal article" date="2015" name="Genome Announc.">
        <title>Expanding the biotechnology potential of lactobacilli through comparative genomics of 213 strains and associated genera.</title>
        <authorList>
            <person name="Sun Z."/>
            <person name="Harris H.M."/>
            <person name="McCann A."/>
            <person name="Guo C."/>
            <person name="Argimon S."/>
            <person name="Zhang W."/>
            <person name="Yang X."/>
            <person name="Jeffery I.B."/>
            <person name="Cooney J.C."/>
            <person name="Kagawa T.F."/>
            <person name="Liu W."/>
            <person name="Song Y."/>
            <person name="Salvetti E."/>
            <person name="Wrobel A."/>
            <person name="Rasinkangas P."/>
            <person name="Parkhill J."/>
            <person name="Rea M.C."/>
            <person name="O'Sullivan O."/>
            <person name="Ritari J."/>
            <person name="Douillard F.P."/>
            <person name="Paul Ross R."/>
            <person name="Yang R."/>
            <person name="Briner A.E."/>
            <person name="Felis G.E."/>
            <person name="de Vos W.M."/>
            <person name="Barrangou R."/>
            <person name="Klaenhammer T.R."/>
            <person name="Caufield P.W."/>
            <person name="Cui Y."/>
            <person name="Zhang H."/>
            <person name="O'Toole P.W."/>
        </authorList>
    </citation>
    <scope>NUCLEOTIDE SEQUENCE [LARGE SCALE GENOMIC DNA]</scope>
    <source>
        <strain evidence="3 6">ATCC BAA-66</strain>
        <strain evidence="4 5">DSM 13344</strain>
    </source>
</reference>
<feature type="signal peptide" evidence="2">
    <location>
        <begin position="1"/>
        <end position="27"/>
    </location>
</feature>
<sequence length="334" mass="36256">MKKATRLLVSLGAFVSFVLVGAQPAQAKTTNIKKIRKELVKYTNQQSAGPTQNYYFTNGKADTKGFKGMNAGDYQFKTDQYGRAATAKAVLTYQEYSDSIGGRQGTPLEPTGWPASNPIVAITYHLTGRTYHGYLYNRSHSIADSLLGAKSYTSAANFTTGTRPQNVGADQDGGMRYPEELAEDYWKAHPNSTATIEYKTVPIYHKQETMPRGSIVNVKSSDGTLNRQVVVINSVEGIKLNYTDASSNATPYVKPARSQRQTAASTTTQQSTATAPASTQGGWTTAPAGQVYVSQSHKYYSQVTNPSNYSLMSITDAQNSGATQASRGNQYARP</sequence>
<dbReference type="STRING" id="81857.IV38_GL001739"/>
<feature type="chain" id="PRO_5007428650" evidence="2">
    <location>
        <begin position="28"/>
        <end position="334"/>
    </location>
</feature>
<protein>
    <submittedName>
        <fullName evidence="3">Uncharacterized protein</fullName>
    </submittedName>
</protein>
<feature type="region of interest" description="Disordered" evidence="1">
    <location>
        <begin position="246"/>
        <end position="284"/>
    </location>
</feature>
<dbReference type="Gene3D" id="3.40.570.10">
    <property type="entry name" value="Extracellular Endonuclease, subunit A"/>
    <property type="match status" value="1"/>
</dbReference>